<dbReference type="PANTHER" id="PTHR40051:SF1">
    <property type="entry name" value="YOLD-LIKE FAMILY PROTEIN"/>
    <property type="match status" value="1"/>
</dbReference>
<reference evidence="2" key="1">
    <citation type="submission" date="2017-06" db="EMBL/GenBank/DDBJ databases">
        <title>FDA dAtabase for Regulatory Grade micrObial Sequences (FDA-ARGOS): Supporting development and validation of Infectious Disease Dx tests.</title>
        <authorList>
            <person name="Goldberg B."/>
            <person name="Campos J."/>
            <person name="Tallon L."/>
            <person name="Sadzewicz L."/>
            <person name="Sengamalay N."/>
            <person name="Ott S."/>
            <person name="Godinez A."/>
            <person name="Nagaraj S."/>
            <person name="Vavikolanu K."/>
            <person name="Nadendla S."/>
            <person name="George J."/>
            <person name="Geyer C."/>
            <person name="Sichtig H."/>
        </authorList>
    </citation>
    <scope>NUCLEOTIDE SEQUENCE [LARGE SCALE GENOMIC DNA]</scope>
    <source>
        <strain evidence="2">FDAARGOS_285</strain>
    </source>
</reference>
<dbReference type="KEGG" id="sscu:CEP64_09475"/>
<dbReference type="Pfam" id="PF08863">
    <property type="entry name" value="YolD"/>
    <property type="match status" value="1"/>
</dbReference>
<gene>
    <name evidence="1" type="ORF">CEP64_09475</name>
</gene>
<accession>A0AAI8GU94</accession>
<dbReference type="PANTHER" id="PTHR40051">
    <property type="entry name" value="IG HYPOTHETICAL 15966"/>
    <property type="match status" value="1"/>
</dbReference>
<evidence type="ECO:0000313" key="2">
    <source>
        <dbReference type="Proteomes" id="UP000197058"/>
    </source>
</evidence>
<dbReference type="InterPro" id="IPR014962">
    <property type="entry name" value="YolD"/>
</dbReference>
<organism evidence="1 2">
    <name type="scientific">Mammaliicoccus sciuri</name>
    <name type="common">Staphylococcus sciuri</name>
    <dbReference type="NCBI Taxonomy" id="1296"/>
    <lineage>
        <taxon>Bacteria</taxon>
        <taxon>Bacillati</taxon>
        <taxon>Bacillota</taxon>
        <taxon>Bacilli</taxon>
        <taxon>Bacillales</taxon>
        <taxon>Staphylococcaceae</taxon>
        <taxon>Mammaliicoccus</taxon>
    </lineage>
</organism>
<protein>
    <submittedName>
        <fullName evidence="1">Uncharacterized protein</fullName>
    </submittedName>
</protein>
<evidence type="ECO:0000313" key="1">
    <source>
        <dbReference type="EMBL" id="ASE34813.1"/>
    </source>
</evidence>
<proteinExistence type="predicted"/>
<dbReference type="AlphaFoldDB" id="A0AAI8GU94"/>
<dbReference type="EMBL" id="CP022046">
    <property type="protein sequence ID" value="ASE34813.1"/>
    <property type="molecule type" value="Genomic_DNA"/>
</dbReference>
<dbReference type="Proteomes" id="UP000197058">
    <property type="component" value="Chromosome"/>
</dbReference>
<name>A0AAI8GU94_MAMSC</name>
<sequence length="113" mass="12853">MIKGVSFATMSQQYKTINGFIEDQNKVDKPVFDKLALRDLNDVFAQKLFYDAPATIKYCEDGYYKTIECEINKLEVSENGKKVLLSTDISQGVTKGNFACNLNFKYNISLMIN</sequence>